<feature type="region of interest" description="Disordered" evidence="1">
    <location>
        <begin position="1015"/>
        <end position="1085"/>
    </location>
</feature>
<protein>
    <submittedName>
        <fullName evidence="2">Uncharacterized protein</fullName>
    </submittedName>
</protein>
<feature type="compositionally biased region" description="Basic and acidic residues" evidence="1">
    <location>
        <begin position="1042"/>
        <end position="1070"/>
    </location>
</feature>
<organism evidence="2 3">
    <name type="scientific">Photinus pyralis</name>
    <name type="common">Common eastern firefly</name>
    <name type="synonym">Lampyris pyralis</name>
    <dbReference type="NCBI Taxonomy" id="7054"/>
    <lineage>
        <taxon>Eukaryota</taxon>
        <taxon>Metazoa</taxon>
        <taxon>Ecdysozoa</taxon>
        <taxon>Arthropoda</taxon>
        <taxon>Hexapoda</taxon>
        <taxon>Insecta</taxon>
        <taxon>Pterygota</taxon>
        <taxon>Neoptera</taxon>
        <taxon>Endopterygota</taxon>
        <taxon>Coleoptera</taxon>
        <taxon>Polyphaga</taxon>
        <taxon>Elateriformia</taxon>
        <taxon>Elateroidea</taxon>
        <taxon>Lampyridae</taxon>
        <taxon>Lampyrinae</taxon>
        <taxon>Photinus</taxon>
    </lineage>
</organism>
<name>A0A5N4AJX1_PHOPY</name>
<dbReference type="InParanoid" id="A0A5N4AJX1"/>
<feature type="compositionally biased region" description="Polar residues" evidence="1">
    <location>
        <begin position="1759"/>
        <end position="1769"/>
    </location>
</feature>
<feature type="compositionally biased region" description="Basic and acidic residues" evidence="1">
    <location>
        <begin position="749"/>
        <end position="762"/>
    </location>
</feature>
<feature type="compositionally biased region" description="Basic and acidic residues" evidence="1">
    <location>
        <begin position="605"/>
        <end position="616"/>
    </location>
</feature>
<feature type="compositionally biased region" description="Polar residues" evidence="1">
    <location>
        <begin position="593"/>
        <end position="604"/>
    </location>
</feature>
<keyword evidence="3" id="KW-1185">Reference proteome</keyword>
<evidence type="ECO:0000313" key="3">
    <source>
        <dbReference type="Proteomes" id="UP000327044"/>
    </source>
</evidence>
<reference evidence="2 3" key="1">
    <citation type="journal article" date="2018" name="Elife">
        <title>Firefly genomes illuminate parallel origins of bioluminescence in beetles.</title>
        <authorList>
            <person name="Fallon T.R."/>
            <person name="Lower S.E."/>
            <person name="Chang C.H."/>
            <person name="Bessho-Uehara M."/>
            <person name="Martin G.J."/>
            <person name="Bewick A.J."/>
            <person name="Behringer M."/>
            <person name="Debat H.J."/>
            <person name="Wong I."/>
            <person name="Day J.C."/>
            <person name="Suvorov A."/>
            <person name="Silva C.J."/>
            <person name="Stanger-Hall K.F."/>
            <person name="Hall D.W."/>
            <person name="Schmitz R.J."/>
            <person name="Nelson D.R."/>
            <person name="Lewis S.M."/>
            <person name="Shigenobu S."/>
            <person name="Bybee S.M."/>
            <person name="Larracuente A.M."/>
            <person name="Oba Y."/>
            <person name="Weng J.K."/>
        </authorList>
    </citation>
    <scope>NUCLEOTIDE SEQUENCE [LARGE SCALE GENOMIC DNA]</scope>
    <source>
        <strain evidence="2">1611_PpyrPB1</strain>
        <tissue evidence="2">Whole body</tissue>
    </source>
</reference>
<feature type="region of interest" description="Disordered" evidence="1">
    <location>
        <begin position="1670"/>
        <end position="1701"/>
    </location>
</feature>
<feature type="region of interest" description="Disordered" evidence="1">
    <location>
        <begin position="899"/>
        <end position="951"/>
    </location>
</feature>
<feature type="region of interest" description="Disordered" evidence="1">
    <location>
        <begin position="1371"/>
        <end position="1395"/>
    </location>
</feature>
<feature type="region of interest" description="Disordered" evidence="1">
    <location>
        <begin position="1416"/>
        <end position="1438"/>
    </location>
</feature>
<feature type="compositionally biased region" description="Basic and acidic residues" evidence="1">
    <location>
        <begin position="25"/>
        <end position="35"/>
    </location>
</feature>
<feature type="compositionally biased region" description="Basic and acidic residues" evidence="1">
    <location>
        <begin position="537"/>
        <end position="554"/>
    </location>
</feature>
<feature type="compositionally biased region" description="Acidic residues" evidence="1">
    <location>
        <begin position="903"/>
        <end position="915"/>
    </location>
</feature>
<feature type="compositionally biased region" description="Acidic residues" evidence="1">
    <location>
        <begin position="1206"/>
        <end position="1215"/>
    </location>
</feature>
<feature type="compositionally biased region" description="Basic and acidic residues" evidence="1">
    <location>
        <begin position="1371"/>
        <end position="1382"/>
    </location>
</feature>
<dbReference type="FunCoup" id="A0A5N4AJX1">
    <property type="interactions" value="17"/>
</dbReference>
<feature type="compositionally biased region" description="Polar residues" evidence="1">
    <location>
        <begin position="1675"/>
        <end position="1701"/>
    </location>
</feature>
<feature type="region of interest" description="Disordered" evidence="1">
    <location>
        <begin position="972"/>
        <end position="992"/>
    </location>
</feature>
<feature type="compositionally biased region" description="Polar residues" evidence="1">
    <location>
        <begin position="1776"/>
        <end position="1796"/>
    </location>
</feature>
<accession>A0A5N4AJX1</accession>
<feature type="region of interest" description="Disordered" evidence="1">
    <location>
        <begin position="1206"/>
        <end position="1254"/>
    </location>
</feature>
<feature type="region of interest" description="Disordered" evidence="1">
    <location>
        <begin position="517"/>
        <end position="554"/>
    </location>
</feature>
<dbReference type="EMBL" id="VVIM01000006">
    <property type="protein sequence ID" value="KAB0797655.1"/>
    <property type="molecule type" value="Genomic_DNA"/>
</dbReference>
<comment type="caution">
    <text evidence="2">The sequence shown here is derived from an EMBL/GenBank/DDBJ whole genome shotgun (WGS) entry which is preliminary data.</text>
</comment>
<proteinExistence type="predicted"/>
<feature type="compositionally biased region" description="Polar residues" evidence="1">
    <location>
        <begin position="1076"/>
        <end position="1085"/>
    </location>
</feature>
<feature type="compositionally biased region" description="Polar residues" evidence="1">
    <location>
        <begin position="980"/>
        <end position="990"/>
    </location>
</feature>
<dbReference type="Proteomes" id="UP000327044">
    <property type="component" value="Unassembled WGS sequence"/>
</dbReference>
<sequence length="1848" mass="205241">MALNSDWLDEKGSVEYCELLKVVRESGDGESKETSPHTSASEDDNHEIAQSLIDVNRKIERRKDKKVSKIPIRQGKAPHNADVTKSTCGNKFHYDEPDYAETARAFHKISDKSQIDIIGQGKIEIDSAVDTLIFENCAADGKTEGLSAISNFVDSDELDVKRRMKKLRESNGGDNLPNAIEMETDLFECGTLELEKPNIESEARLREKHADDPILEAPEEFRSCDKSKCGMKVNEMFPMPGSDIGEAKPCRIAPAIRDHDIVAEPEVNMCGLDLNKRIIKISERGIGAYNELDQICMTNEPRKYKVNEVEDVSTEHDAPTEIIHTVGHCQRTLINGGESEDNDQIQSNSITISPFDTDPHVHDCIDGANNTNMVGMLNKFVDSCSQFEIVTKNDIAGKIFPSEGDVIEISTSKGISGSTSESVLTNSGCPEGRDFMSDSLDNGAYACAENEQTPTAVAAAVTVKPSIAIGVERCAQAPRCSRISVATVCAAPTSEFPILGNSTENCSHLSDVVTEKRATEPLYTNKPKPYNESTTESDQKTNRAKKSESASDECAEKQDTHLIWTFKNGRLVFETSANVDSKPEVLKCDSGENEQSNGESISSRDLNRRSAEGRSRLKHLENKLKQAGLTDGKSRIPKSDDEEEEIALENSREEKQVVDKLTQPLLKLNCETNESSVASLGSEDLPPEASGIACGSLCEFDVRQVGSFSGLADSDFFVVYDELENSSDEDERENNLISEMRGDGSMGADGERAKQHNPDQKNLKSLLKKPGKGRDAKKNRVVFNENKNEFFDADYIILIREECDYDDEEDDGVCTCNDHEMVRLTCCEPNCNCNLYEGYNSDPTPQSPKFAPPLEFVDAVTLSPPEGYKDMELGEQQLLALQQMAMRGQRTAVCRDCSATHEDDGEGSQSDNEDQCELHSDQEENKEEAEKNDQSQQTTPTTPPPSENDNANQQYIETVEMTTVTERQITREIEDDRQRTGSPNLSQIGSPISGILKGGRLWKQQSQEIINARNVEQQRPLDPGITSDEENNGNKRSVRFTESGENHRDVCDGAADQPHEESVKQEDGGMQKDNALPNSSSPESTEMTLTFKLGNHILISNNSLKPNSAVRQLFPCSKPLSNKPGENDSVHQYLVTSESLRAFEEAKRSKLPQVLQNEDTDDSIKRAIERNTLRRSLIRYEPRPKKKEQKTDNSLVERIKQLTCDVDDAIPESDDIQQRASPPGEEARKSPEVNSVNKSFSPSSSSTASSNSSTVSSTYKKITDLFGKREKLPDVQSETKTLNQLGPAPDLGNTSSHPQDYIIHHCPVTKSNSTTDTRKQFLSTLAPLTACVTSLGVDDHYYHISHHTGDRSSVTSSVGTEYSLEDIDDGLKNEDEDTKRNAPDVVVGTPSASESGDELAMFVQQDAGRIERIKKKYQQDSEDDEHDDYGFNKRPSVRGIKPRFGTTTEILQQIQNQMQPLQTVNKVNPHVAWPYYSEASLSGLDNNKSRNINQNLPQYQYTYVTEEMKTKMYIQHYRPTSLVDDNVYQNCTNQRCNRDVAYKTNANIVHSPVMRIGGGCSELYHPPLSSKSRNGRPESPPPFDVARNVHQTMVYIPYNHIESYQPACMSPNPQYVGNEKCYTRIVNQNQINRYGEPIYHNQPRMAHAPLVDVNLVKQIPKPVMRLPYPLPNSQPQPHLVNSRSESPLPGQFSTARSTQTAAPPMATCNYYQTVTPRYRPMVGPVIAHGTIPWNGDYGTKINRHSFPAAVPRYPAPDNISLTDSESQYGSPLPNGYRQSIETTFSAQKDSLPNSPTKPRFIERGVPEGAASVSPQDSNAQSNSAMTSPTSPQNPPPTNSKPLFYAMNV</sequence>
<dbReference type="OrthoDB" id="8197931at2759"/>
<feature type="region of interest" description="Disordered" evidence="1">
    <location>
        <begin position="739"/>
        <end position="779"/>
    </location>
</feature>
<feature type="region of interest" description="Disordered" evidence="1">
    <location>
        <begin position="584"/>
        <end position="616"/>
    </location>
</feature>
<feature type="compositionally biased region" description="Low complexity" evidence="1">
    <location>
        <begin position="1233"/>
        <end position="1254"/>
    </location>
</feature>
<gene>
    <name evidence="2" type="ORF">PPYR_08648</name>
</gene>
<feature type="region of interest" description="Disordered" evidence="1">
    <location>
        <begin position="62"/>
        <end position="84"/>
    </location>
</feature>
<evidence type="ECO:0000313" key="2">
    <source>
        <dbReference type="EMBL" id="KAB0797655.1"/>
    </source>
</evidence>
<feature type="region of interest" description="Disordered" evidence="1">
    <location>
        <begin position="1757"/>
        <end position="1848"/>
    </location>
</feature>
<feature type="compositionally biased region" description="Basic and acidic residues" evidence="1">
    <location>
        <begin position="916"/>
        <end position="933"/>
    </location>
</feature>
<feature type="region of interest" description="Disordered" evidence="1">
    <location>
        <begin position="25"/>
        <end position="48"/>
    </location>
</feature>
<evidence type="ECO:0000256" key="1">
    <source>
        <dbReference type="SAM" id="MobiDB-lite"/>
    </source>
</evidence>
<feature type="compositionally biased region" description="Polar residues" evidence="1">
    <location>
        <begin position="1812"/>
        <end position="1825"/>
    </location>
</feature>